<evidence type="ECO:0000256" key="2">
    <source>
        <dbReference type="SAM" id="Phobius"/>
    </source>
</evidence>
<comment type="caution">
    <text evidence="3">The sequence shown here is derived from an EMBL/GenBank/DDBJ whole genome shotgun (WGS) entry which is preliminary data.</text>
</comment>
<keyword evidence="5" id="KW-1185">Reference proteome</keyword>
<keyword evidence="4" id="KW-0347">Helicase</keyword>
<organism evidence="3">
    <name type="scientific">Cladocopium goreaui</name>
    <dbReference type="NCBI Taxonomy" id="2562237"/>
    <lineage>
        <taxon>Eukaryota</taxon>
        <taxon>Sar</taxon>
        <taxon>Alveolata</taxon>
        <taxon>Dinophyceae</taxon>
        <taxon>Suessiales</taxon>
        <taxon>Symbiodiniaceae</taxon>
        <taxon>Cladocopium</taxon>
    </lineage>
</organism>
<evidence type="ECO:0000313" key="3">
    <source>
        <dbReference type="EMBL" id="CAI4005158.1"/>
    </source>
</evidence>
<feature type="transmembrane region" description="Helical" evidence="2">
    <location>
        <begin position="55"/>
        <end position="78"/>
    </location>
</feature>
<evidence type="ECO:0000313" key="4">
    <source>
        <dbReference type="EMBL" id="CAL4792470.1"/>
    </source>
</evidence>
<evidence type="ECO:0000313" key="5">
    <source>
        <dbReference type="Proteomes" id="UP001152797"/>
    </source>
</evidence>
<feature type="compositionally biased region" description="Basic and acidic residues" evidence="1">
    <location>
        <begin position="124"/>
        <end position="133"/>
    </location>
</feature>
<dbReference type="OrthoDB" id="433655at2759"/>
<proteinExistence type="predicted"/>
<dbReference type="EMBL" id="CAMXCT030003569">
    <property type="protein sequence ID" value="CAL4792470.1"/>
    <property type="molecule type" value="Genomic_DNA"/>
</dbReference>
<protein>
    <submittedName>
        <fullName evidence="4">ATP-dependent RNA helicase mtr4</fullName>
    </submittedName>
</protein>
<dbReference type="Proteomes" id="UP001152797">
    <property type="component" value="Unassembled WGS sequence"/>
</dbReference>
<evidence type="ECO:0000256" key="1">
    <source>
        <dbReference type="SAM" id="MobiDB-lite"/>
    </source>
</evidence>
<dbReference type="GO" id="GO:0004386">
    <property type="term" value="F:helicase activity"/>
    <property type="evidence" value="ECO:0007669"/>
    <property type="project" value="UniProtKB-KW"/>
</dbReference>
<keyword evidence="4" id="KW-0378">Hydrolase</keyword>
<accession>A0A9P1GCC5</accession>
<keyword evidence="2" id="KW-0812">Transmembrane</keyword>
<sequence length="292" mass="31718">MSINGTCPDTEDDTACAVNVVGFVFSLILVLNNAAQIPVWCVADFEKNNTASKSINCLVSMSGFLAAALQITFDGLLVKTDCEYLRSKDFLEFDSFQEYLEDRIEQLKPRKLDSGDSGPGKNPGEPEKNEPRDANISTLPSLPALGTRRLNADLDVFVGDGNRALARGVCSLIIMQLANDLPYTGVDIWGAVLNCGSRFGRNIADYNEDCAADAFGIISDVVNLATDFLVILAACKDKFPEEIPCTADSTDITSNLFAVGAWGFTVDHTCNPFHKEHVTVNYDIPGIPFRSL</sequence>
<dbReference type="EMBL" id="CAMXCT020003569">
    <property type="protein sequence ID" value="CAL1158533.1"/>
    <property type="molecule type" value="Genomic_DNA"/>
</dbReference>
<keyword evidence="4" id="KW-0547">Nucleotide-binding</keyword>
<keyword evidence="2" id="KW-1133">Transmembrane helix</keyword>
<reference evidence="3" key="1">
    <citation type="submission" date="2022-10" db="EMBL/GenBank/DDBJ databases">
        <authorList>
            <person name="Chen Y."/>
            <person name="Dougan E. K."/>
            <person name="Chan C."/>
            <person name="Rhodes N."/>
            <person name="Thang M."/>
        </authorList>
    </citation>
    <scope>NUCLEOTIDE SEQUENCE</scope>
</reference>
<reference evidence="4 5" key="2">
    <citation type="submission" date="2024-05" db="EMBL/GenBank/DDBJ databases">
        <authorList>
            <person name="Chen Y."/>
            <person name="Shah S."/>
            <person name="Dougan E. K."/>
            <person name="Thang M."/>
            <person name="Chan C."/>
        </authorList>
    </citation>
    <scope>NUCLEOTIDE SEQUENCE [LARGE SCALE GENOMIC DNA]</scope>
</reference>
<dbReference type="AlphaFoldDB" id="A0A9P1GCC5"/>
<dbReference type="EMBL" id="CAMXCT010003569">
    <property type="protein sequence ID" value="CAI4005158.1"/>
    <property type="molecule type" value="Genomic_DNA"/>
</dbReference>
<keyword evidence="2" id="KW-0472">Membrane</keyword>
<keyword evidence="4" id="KW-0067">ATP-binding</keyword>
<feature type="transmembrane region" description="Helical" evidence="2">
    <location>
        <begin position="20"/>
        <end position="43"/>
    </location>
</feature>
<name>A0A9P1GCC5_9DINO</name>
<gene>
    <name evidence="3" type="ORF">C1SCF055_LOCUS30910</name>
</gene>
<feature type="region of interest" description="Disordered" evidence="1">
    <location>
        <begin position="110"/>
        <end position="137"/>
    </location>
</feature>